<dbReference type="InterPro" id="IPR016163">
    <property type="entry name" value="Ald_DH_C"/>
</dbReference>
<comment type="similarity">
    <text evidence="1">Belongs to the aldehyde dehydrogenase family.</text>
</comment>
<dbReference type="InterPro" id="IPR016162">
    <property type="entry name" value="Ald_DH_N"/>
</dbReference>
<dbReference type="RefSeq" id="WP_123689431.1">
    <property type="nucleotide sequence ID" value="NZ_AP019700.1"/>
</dbReference>
<keyword evidence="5" id="KW-1185">Reference proteome</keyword>
<dbReference type="PANTHER" id="PTHR43353:SF5">
    <property type="entry name" value="SUCCINATE-SEMIALDEHYDE DEHYDROGENASE, MITOCHONDRIAL"/>
    <property type="match status" value="1"/>
</dbReference>
<dbReference type="InterPro" id="IPR015590">
    <property type="entry name" value="Aldehyde_DH_dom"/>
</dbReference>
<evidence type="ECO:0000313" key="4">
    <source>
        <dbReference type="EMBL" id="ROQ00116.1"/>
    </source>
</evidence>
<keyword evidence="2" id="KW-0560">Oxidoreductase</keyword>
<dbReference type="InterPro" id="IPR050740">
    <property type="entry name" value="Aldehyde_DH_Superfamily"/>
</dbReference>
<dbReference type="Gene3D" id="3.40.605.10">
    <property type="entry name" value="Aldehyde Dehydrogenase, Chain A, domain 1"/>
    <property type="match status" value="1"/>
</dbReference>
<feature type="domain" description="Aldehyde dehydrogenase" evidence="3">
    <location>
        <begin position="15"/>
        <end position="473"/>
    </location>
</feature>
<organism evidence="4 5">
    <name type="scientific">Stella humosa</name>
    <dbReference type="NCBI Taxonomy" id="94"/>
    <lineage>
        <taxon>Bacteria</taxon>
        <taxon>Pseudomonadati</taxon>
        <taxon>Pseudomonadota</taxon>
        <taxon>Alphaproteobacteria</taxon>
        <taxon>Rhodospirillales</taxon>
        <taxon>Stellaceae</taxon>
        <taxon>Stella</taxon>
    </lineage>
</organism>
<dbReference type="CDD" id="cd07103">
    <property type="entry name" value="ALDH_F5_SSADH_GabD"/>
    <property type="match status" value="1"/>
</dbReference>
<proteinExistence type="inferred from homology"/>
<reference evidence="4 5" key="1">
    <citation type="submission" date="2018-11" db="EMBL/GenBank/DDBJ databases">
        <title>Genomic Encyclopedia of Type Strains, Phase IV (KMG-IV): sequencing the most valuable type-strain genomes for metagenomic binning, comparative biology and taxonomic classification.</title>
        <authorList>
            <person name="Goeker M."/>
        </authorList>
    </citation>
    <scope>NUCLEOTIDE SEQUENCE [LARGE SCALE GENOMIC DNA]</scope>
    <source>
        <strain evidence="4 5">DSM 5900</strain>
    </source>
</reference>
<evidence type="ECO:0000256" key="1">
    <source>
        <dbReference type="ARBA" id="ARBA00009986"/>
    </source>
</evidence>
<dbReference type="PANTHER" id="PTHR43353">
    <property type="entry name" value="SUCCINATE-SEMIALDEHYDE DEHYDROGENASE, MITOCHONDRIAL"/>
    <property type="match status" value="1"/>
</dbReference>
<gene>
    <name evidence="4" type="ORF">EDC65_1912</name>
</gene>
<dbReference type="GO" id="GO:0016620">
    <property type="term" value="F:oxidoreductase activity, acting on the aldehyde or oxo group of donors, NAD or NADP as acceptor"/>
    <property type="evidence" value="ECO:0007669"/>
    <property type="project" value="InterPro"/>
</dbReference>
<dbReference type="Proteomes" id="UP000278222">
    <property type="component" value="Unassembled WGS sequence"/>
</dbReference>
<dbReference type="AlphaFoldDB" id="A0A3N1MG00"/>
<dbReference type="InterPro" id="IPR016161">
    <property type="entry name" value="Ald_DH/histidinol_DH"/>
</dbReference>
<evidence type="ECO:0000256" key="2">
    <source>
        <dbReference type="ARBA" id="ARBA00023002"/>
    </source>
</evidence>
<comment type="caution">
    <text evidence="4">The sequence shown here is derived from an EMBL/GenBank/DDBJ whole genome shotgun (WGS) entry which is preliminary data.</text>
</comment>
<dbReference type="OrthoDB" id="9772584at2"/>
<name>A0A3N1MG00_9PROT</name>
<accession>A0A3N1MG00</accession>
<evidence type="ECO:0000259" key="3">
    <source>
        <dbReference type="Pfam" id="PF00171"/>
    </source>
</evidence>
<protein>
    <submittedName>
        <fullName evidence="4">Succinate semialdehyde dehydrogenase</fullName>
    </submittedName>
</protein>
<sequence>MEPMQNIQLFIDGVWRDGTGGGEDIVNPATGAAIGSVTHASPADLDEALHAAKRGFEVWRHTSAYDRSAILRKAAQLLRERADQIARGMTTEQGKVLAESKIEVMVSADIMDWYAEEGRRAYGRIIPGRAPGSRQMVLREPVGVAAAFTPWNFPALTPMRKIAGALAAGCSLVIKPSEETPATCVEIARALAEAGLPKGVLNLVFGVPAKVSEQVIGSPIVRKISFTGSTAVGKLLMAQAARGAKRSTMELGGHSPVIVFDDVDAVKVATMAAGGKYRNAGQVCVSPTRFFVHESKYKSFVETFAAVAKGLKLGDGLAADTKMGPLANARRVEAIEGFVRDAVDRGAKLETGGQRQGNTGFFFEPTVLSDVPEDARIMNEEPFGPVAPIVSFKSFDEVIERANRLDYGLAAYAFTASEKTATAVADALESGMVGVNSLAVSTPETPFGGVKDSGHGSEGGSEGLDAYLNTKFVAQFAPL</sequence>
<evidence type="ECO:0000313" key="5">
    <source>
        <dbReference type="Proteomes" id="UP000278222"/>
    </source>
</evidence>
<dbReference type="EMBL" id="RJKX01000013">
    <property type="protein sequence ID" value="ROQ00116.1"/>
    <property type="molecule type" value="Genomic_DNA"/>
</dbReference>
<dbReference type="Pfam" id="PF00171">
    <property type="entry name" value="Aldedh"/>
    <property type="match status" value="1"/>
</dbReference>
<dbReference type="SUPFAM" id="SSF53720">
    <property type="entry name" value="ALDH-like"/>
    <property type="match status" value="1"/>
</dbReference>
<dbReference type="FunFam" id="3.40.605.10:FF:000033">
    <property type="entry name" value="NAD-dependent succinate-semialdehyde dehydrogenase"/>
    <property type="match status" value="1"/>
</dbReference>
<dbReference type="FunFam" id="3.40.309.10:FF:000009">
    <property type="entry name" value="Aldehyde dehydrogenase A"/>
    <property type="match status" value="1"/>
</dbReference>
<dbReference type="Gene3D" id="3.40.309.10">
    <property type="entry name" value="Aldehyde Dehydrogenase, Chain A, domain 2"/>
    <property type="match status" value="1"/>
</dbReference>